<evidence type="ECO:0000313" key="2">
    <source>
        <dbReference type="Proteomes" id="UP000267798"/>
    </source>
</evidence>
<evidence type="ECO:0000313" key="1">
    <source>
        <dbReference type="EMBL" id="RJX40049.1"/>
    </source>
</evidence>
<gene>
    <name evidence="1" type="ORF">D3P09_11785</name>
</gene>
<dbReference type="CDD" id="cd19958">
    <property type="entry name" value="pyocin_knob"/>
    <property type="match status" value="1"/>
</dbReference>
<reference evidence="1 2" key="1">
    <citation type="submission" date="2018-09" db="EMBL/GenBank/DDBJ databases">
        <title>Paenibacillus aracenensis nov. sp. isolated from a cave in southern Spain.</title>
        <authorList>
            <person name="Jurado V."/>
            <person name="Gutierrez-Patricio S."/>
            <person name="Gonzalez-Pimentel J.L."/>
            <person name="Miller A.Z."/>
            <person name="Laiz L."/>
            <person name="Saiz-Jimenez C."/>
        </authorList>
    </citation>
    <scope>NUCLEOTIDE SEQUENCE [LARGE SCALE GENOMIC DNA]</scope>
    <source>
        <strain evidence="1 2">JCM 19203</strain>
    </source>
</reference>
<dbReference type="AlphaFoldDB" id="A0A3A6PPB6"/>
<dbReference type="RefSeq" id="WP_120109995.1">
    <property type="nucleotide sequence ID" value="NZ_QXQB01000002.1"/>
</dbReference>
<dbReference type="OrthoDB" id="1624444at2"/>
<name>A0A3A6PPB6_9BACL</name>
<protein>
    <submittedName>
        <fullName evidence="1">Uncharacterized protein</fullName>
    </submittedName>
</protein>
<proteinExistence type="predicted"/>
<organism evidence="1 2">
    <name type="scientific">Paenibacillus pinisoli</name>
    <dbReference type="NCBI Taxonomy" id="1276110"/>
    <lineage>
        <taxon>Bacteria</taxon>
        <taxon>Bacillati</taxon>
        <taxon>Bacillota</taxon>
        <taxon>Bacilli</taxon>
        <taxon>Bacillales</taxon>
        <taxon>Paenibacillaceae</taxon>
        <taxon>Paenibacillus</taxon>
    </lineage>
</organism>
<keyword evidence="2" id="KW-1185">Reference proteome</keyword>
<accession>A0A3A6PPB6</accession>
<dbReference type="EMBL" id="QXQB01000002">
    <property type="protein sequence ID" value="RJX40049.1"/>
    <property type="molecule type" value="Genomic_DNA"/>
</dbReference>
<dbReference type="Proteomes" id="UP000267798">
    <property type="component" value="Unassembled WGS sequence"/>
</dbReference>
<comment type="caution">
    <text evidence="1">The sequence shown here is derived from an EMBL/GenBank/DDBJ whole genome shotgun (WGS) entry which is preliminary data.</text>
</comment>
<sequence length="894" mass="95355">MAKTDWKLTDTVRPEDMNQIGKDINALSADNSVTDNQIGDRTISDAGAPTGDKGKVTVLFGWLANMIKTITGKSNWRTAPRTTLENAVKRDGDELTGNLRITRNSASLNLRTASDTSNAFIGVGHETATGATKWISGMHPNSGRWGVYDNAGDRWGLYIEPTLGTDEFKYRNNSVYHAGNHGNTGDPHTQYAPKSNPTFTGTVTMSEAPVSTFLSAHTVAKPSDTNGFMRAVILLHPMYNGTNIDTNYCVGDFFAHRGATNTNGRAALVSVNSHSAYQQTRVSLSAQSNSTAERYSFVTCTYEGVKYVALSIAYGANNYANGIYFEGYARSSVGRERLKYIEYYNEQTSTATHPEINGSIAPIDPANVQFIEAAAFLVNGSNVMTQANHGGLADPHTQYLLKTGGTITGNTTMDAALTFPARTASGLAASRQMIFHYRTADGTLKTNNFLQVNTEGTIAYYRDGSGAAILTDANHNSTGNPHGQYALLTATPQNQYYSGDLNNLVKAGMHRLQQTHGNAPPGVYAYGNILVLRGPNNADTITQVIFPYQGASQGNVMLRSGSPPEVGGGSTWNPWIKMWTEGNHGAGSGLHADLLDGYHANLNDVANTVAVRDGGGSITTKTFKSTATTTAGGAVHLLLHNTNSLRFAVGLTDLESGSNSGSNLGVYRYKDDGTYLGLAFTISRENGGAYFDNVLSASRLISRIGQGTAPLTVSSTTRVANLNADMLDDCHATSVATPNTVAIRGAQGTLKAAAPQTSDDVVTKGWFEGAVIQPTKPRTADLVQAGATSQTYYTLLDVTGAGILSRVVLASTTLNYNLTIRVTVDGVVSNLTPGGTMANSARGLQHTSGTGSYSAMYSLDFFTELVFFRSLKVEVMHSHTSTVNLHASADYALK</sequence>